<keyword evidence="2 5" id="KW-0808">Transferase</keyword>
<evidence type="ECO:0000256" key="4">
    <source>
        <dbReference type="ARBA" id="ARBA00022777"/>
    </source>
</evidence>
<comment type="catalytic activity">
    <reaction evidence="5">
        <text>[pyruvate, water dikinase] + ADP = [pyruvate, water dikinase]-phosphate + AMP + H(+)</text>
        <dbReference type="Rhea" id="RHEA:46020"/>
        <dbReference type="Rhea" id="RHEA-COMP:11425"/>
        <dbReference type="Rhea" id="RHEA-COMP:11426"/>
        <dbReference type="ChEBI" id="CHEBI:15378"/>
        <dbReference type="ChEBI" id="CHEBI:43176"/>
        <dbReference type="ChEBI" id="CHEBI:68546"/>
        <dbReference type="ChEBI" id="CHEBI:456215"/>
        <dbReference type="ChEBI" id="CHEBI:456216"/>
        <dbReference type="EC" id="2.7.11.33"/>
    </reaction>
</comment>
<dbReference type="GO" id="GO:0016776">
    <property type="term" value="F:phosphotransferase activity, phosphate group as acceptor"/>
    <property type="evidence" value="ECO:0007669"/>
    <property type="project" value="UniProtKB-UniRule"/>
</dbReference>
<protein>
    <recommendedName>
        <fullName evidence="5">Putative phosphoenolpyruvate synthase regulatory protein</fullName>
        <shortName evidence="5">PEP synthase regulatory protein</shortName>
        <shortName evidence="5">PSRP</shortName>
        <ecNumber evidence="5">2.7.11.33</ecNumber>
        <ecNumber evidence="5">2.7.4.28</ecNumber>
    </recommendedName>
    <alternativeName>
        <fullName evidence="5">Pyruvate, water dikinase regulatory protein</fullName>
    </alternativeName>
</protein>
<evidence type="ECO:0000313" key="6">
    <source>
        <dbReference type="EMBL" id="SLM89679.1"/>
    </source>
</evidence>
<gene>
    <name evidence="6" type="ORF">FM110_04005</name>
</gene>
<dbReference type="PANTHER" id="PTHR31756">
    <property type="entry name" value="PYRUVATE, PHOSPHATE DIKINASE REGULATORY PROTEIN 1, CHLOROPLASTIC"/>
    <property type="match status" value="1"/>
</dbReference>
<keyword evidence="1 5" id="KW-0723">Serine/threonine-protein kinase</keyword>
<organism evidence="6 7">
    <name type="scientific">Brachybacterium nesterenkovii</name>
    <dbReference type="NCBI Taxonomy" id="47847"/>
    <lineage>
        <taxon>Bacteria</taxon>
        <taxon>Bacillati</taxon>
        <taxon>Actinomycetota</taxon>
        <taxon>Actinomycetes</taxon>
        <taxon>Micrococcales</taxon>
        <taxon>Dermabacteraceae</taxon>
        <taxon>Brachybacterium</taxon>
    </lineage>
</organism>
<dbReference type="Pfam" id="PF03618">
    <property type="entry name" value="Kinase-PPPase"/>
    <property type="match status" value="1"/>
</dbReference>
<dbReference type="NCBIfam" id="NF003742">
    <property type="entry name" value="PRK05339.1"/>
    <property type="match status" value="1"/>
</dbReference>
<keyword evidence="7" id="KW-1185">Reference proteome</keyword>
<comment type="similarity">
    <text evidence="5">Belongs to the pyruvate, phosphate/water dikinase regulatory protein family. PSRP subfamily.</text>
</comment>
<comment type="function">
    <text evidence="5">Bifunctional serine/threonine kinase and phosphorylase involved in the regulation of the phosphoenolpyruvate synthase (PEPS) by catalyzing its phosphorylation/dephosphorylation.</text>
</comment>
<evidence type="ECO:0000256" key="5">
    <source>
        <dbReference type="HAMAP-Rule" id="MF_01062"/>
    </source>
</evidence>
<evidence type="ECO:0000313" key="7">
    <source>
        <dbReference type="Proteomes" id="UP000195981"/>
    </source>
</evidence>
<dbReference type="PANTHER" id="PTHR31756:SF3">
    <property type="entry name" value="PYRUVATE, PHOSPHATE DIKINASE REGULATORY PROTEIN 1, CHLOROPLASTIC"/>
    <property type="match status" value="1"/>
</dbReference>
<dbReference type="GO" id="GO:0004674">
    <property type="term" value="F:protein serine/threonine kinase activity"/>
    <property type="evidence" value="ECO:0007669"/>
    <property type="project" value="UniProtKB-UniRule"/>
</dbReference>
<evidence type="ECO:0000256" key="2">
    <source>
        <dbReference type="ARBA" id="ARBA00022679"/>
    </source>
</evidence>
<dbReference type="EMBL" id="FWFG01000035">
    <property type="protein sequence ID" value="SLM89679.1"/>
    <property type="molecule type" value="Genomic_DNA"/>
</dbReference>
<proteinExistence type="inferred from homology"/>
<comment type="catalytic activity">
    <reaction evidence="5">
        <text>[pyruvate, water dikinase]-phosphate + phosphate + H(+) = [pyruvate, water dikinase] + diphosphate</text>
        <dbReference type="Rhea" id="RHEA:48580"/>
        <dbReference type="Rhea" id="RHEA-COMP:11425"/>
        <dbReference type="Rhea" id="RHEA-COMP:11426"/>
        <dbReference type="ChEBI" id="CHEBI:15378"/>
        <dbReference type="ChEBI" id="CHEBI:33019"/>
        <dbReference type="ChEBI" id="CHEBI:43176"/>
        <dbReference type="ChEBI" id="CHEBI:43474"/>
        <dbReference type="ChEBI" id="CHEBI:68546"/>
        <dbReference type="EC" id="2.7.4.28"/>
    </reaction>
</comment>
<dbReference type="GO" id="GO:0005524">
    <property type="term" value="F:ATP binding"/>
    <property type="evidence" value="ECO:0007669"/>
    <property type="project" value="InterPro"/>
</dbReference>
<name>A0A1X6WVX3_9MICO</name>
<dbReference type="InterPro" id="IPR026530">
    <property type="entry name" value="PSRP"/>
</dbReference>
<dbReference type="AlphaFoldDB" id="A0A1X6WVX3"/>
<dbReference type="GO" id="GO:0043531">
    <property type="term" value="F:ADP binding"/>
    <property type="evidence" value="ECO:0007669"/>
    <property type="project" value="UniProtKB-UniRule"/>
</dbReference>
<dbReference type="HAMAP" id="MF_01062">
    <property type="entry name" value="PSRP"/>
    <property type="match status" value="1"/>
</dbReference>
<reference evidence="6 7" key="1">
    <citation type="submission" date="2017-02" db="EMBL/GenBank/DDBJ databases">
        <authorList>
            <person name="Peterson S.W."/>
        </authorList>
    </citation>
    <scope>NUCLEOTIDE SEQUENCE [LARGE SCALE GENOMIC DNA]</scope>
    <source>
        <strain evidence="6 7">CIP104813</strain>
    </source>
</reference>
<evidence type="ECO:0000256" key="1">
    <source>
        <dbReference type="ARBA" id="ARBA00022527"/>
    </source>
</evidence>
<evidence type="ECO:0000256" key="3">
    <source>
        <dbReference type="ARBA" id="ARBA00022741"/>
    </source>
</evidence>
<keyword evidence="3 5" id="KW-0547">Nucleotide-binding</keyword>
<dbReference type="EC" id="2.7.4.28" evidence="5"/>
<dbReference type="InterPro" id="IPR005177">
    <property type="entry name" value="Kinase-pyrophosphorylase"/>
</dbReference>
<dbReference type="EC" id="2.7.11.33" evidence="5"/>
<dbReference type="Proteomes" id="UP000195981">
    <property type="component" value="Unassembled WGS sequence"/>
</dbReference>
<accession>A0A1X6WVX3</accession>
<feature type="binding site" evidence="5">
    <location>
        <begin position="182"/>
        <end position="189"/>
    </location>
    <ligand>
        <name>ADP</name>
        <dbReference type="ChEBI" id="CHEBI:456216"/>
    </ligand>
</feature>
<keyword evidence="4 5" id="KW-0418">Kinase</keyword>
<sequence>MAARPLPLLILPPTMREERRMTAHRPDLTDSPPVPVYVLSDSTGISAETMASALLLQFPAVTFERHVLPFITTVDEARAVVERIDADSRGPAQPLVFMTVVDETVRAELRRCAVPTIDFVGDHMPVIEKALGRHGDHRIAALHGTGDQRRYNRRMAAVEFAIEHDDGQSLRALEKADLVLIAPSRCGKTPTSMFLALQHGLFVANYPLIDEDLEVDDLPRPLTELRDRCFGLVSSPQRLHEVRSERRPGSRYASEQQVVWELTRAQRMYRRHTIPFVDTSTRSVEEIATIILQKFPRAGSSTDKDVS</sequence>